<dbReference type="GO" id="GO:0031297">
    <property type="term" value="P:replication fork processing"/>
    <property type="evidence" value="ECO:0007669"/>
    <property type="project" value="TreeGrafter"/>
</dbReference>
<protein>
    <submittedName>
        <fullName evidence="8">CENP-S associating centromere protein X-domain-containing protein</fullName>
    </submittedName>
</protein>
<dbReference type="GO" id="GO:0071821">
    <property type="term" value="C:FANCM-MHF complex"/>
    <property type="evidence" value="ECO:0007669"/>
    <property type="project" value="TreeGrafter"/>
</dbReference>
<evidence type="ECO:0000313" key="9">
    <source>
        <dbReference type="Proteomes" id="UP000326565"/>
    </source>
</evidence>
<dbReference type="PANTHER" id="PTHR28680:SF1">
    <property type="entry name" value="CENTROMERE PROTEIN X"/>
    <property type="match status" value="1"/>
</dbReference>
<dbReference type="Proteomes" id="UP000326565">
    <property type="component" value="Unassembled WGS sequence"/>
</dbReference>
<keyword evidence="3" id="KW-0227">DNA damage</keyword>
<dbReference type="AlphaFoldDB" id="A0A5N5WQH1"/>
<sequence>MPPERQPTQKRRVLPFKPPSRQASAAAGPSTSASASASKPKPKPKAKAPAKPTNAKASSSKTATRPSTSTSRADSGPSVSDTESNSASASASSDNRERSPSEEPDYILAEITNAGAEENDVLSSEPAIPPKLLTKLVHHHFKRDKTKMAKDANEVVAKYVDVFVREALARAAFERAEGNAGVEMGVGDGFLEVEDLEKMAPQLVLDF</sequence>
<dbReference type="CDD" id="cd22921">
    <property type="entry name" value="HFD_CENP-X"/>
    <property type="match status" value="1"/>
</dbReference>
<dbReference type="GO" id="GO:0051382">
    <property type="term" value="P:kinetochore assembly"/>
    <property type="evidence" value="ECO:0007669"/>
    <property type="project" value="InterPro"/>
</dbReference>
<evidence type="ECO:0000256" key="6">
    <source>
        <dbReference type="ARBA" id="ARBA00023242"/>
    </source>
</evidence>
<keyword evidence="5" id="KW-0234">DNA repair</keyword>
<gene>
    <name evidence="8" type="ORF">BDV29DRAFT_160114</name>
</gene>
<dbReference type="OrthoDB" id="2500381at2759"/>
<dbReference type="EMBL" id="ML732291">
    <property type="protein sequence ID" value="KAB8070798.1"/>
    <property type="molecule type" value="Genomic_DNA"/>
</dbReference>
<dbReference type="GO" id="GO:0003677">
    <property type="term" value="F:DNA binding"/>
    <property type="evidence" value="ECO:0007669"/>
    <property type="project" value="UniProtKB-KW"/>
</dbReference>
<feature type="compositionally biased region" description="Low complexity" evidence="7">
    <location>
        <begin position="49"/>
        <end position="93"/>
    </location>
</feature>
<dbReference type="GO" id="GO:0000712">
    <property type="term" value="P:resolution of meiotic recombination intermediates"/>
    <property type="evidence" value="ECO:0007669"/>
    <property type="project" value="TreeGrafter"/>
</dbReference>
<name>A0A5N5WQH1_9EURO</name>
<reference evidence="8 9" key="1">
    <citation type="submission" date="2019-04" db="EMBL/GenBank/DDBJ databases">
        <title>Friends and foes A comparative genomics study of 23 Aspergillus species from section Flavi.</title>
        <authorList>
            <consortium name="DOE Joint Genome Institute"/>
            <person name="Kjaerbolling I."/>
            <person name="Vesth T."/>
            <person name="Frisvad J.C."/>
            <person name="Nybo J.L."/>
            <person name="Theobald S."/>
            <person name="Kildgaard S."/>
            <person name="Isbrandt T."/>
            <person name="Kuo A."/>
            <person name="Sato A."/>
            <person name="Lyhne E.K."/>
            <person name="Kogle M.E."/>
            <person name="Wiebenga A."/>
            <person name="Kun R.S."/>
            <person name="Lubbers R.J."/>
            <person name="Makela M.R."/>
            <person name="Barry K."/>
            <person name="Chovatia M."/>
            <person name="Clum A."/>
            <person name="Daum C."/>
            <person name="Haridas S."/>
            <person name="He G."/>
            <person name="LaButti K."/>
            <person name="Lipzen A."/>
            <person name="Mondo S."/>
            <person name="Riley R."/>
            <person name="Salamov A."/>
            <person name="Simmons B.A."/>
            <person name="Magnuson J.K."/>
            <person name="Henrissat B."/>
            <person name="Mortensen U.H."/>
            <person name="Larsen T.O."/>
            <person name="Devries R.P."/>
            <person name="Grigoriev I.V."/>
            <person name="Machida M."/>
            <person name="Baker S.E."/>
            <person name="Andersen M.R."/>
        </authorList>
    </citation>
    <scope>NUCLEOTIDE SEQUENCE [LARGE SCALE GENOMIC DNA]</scope>
    <source>
        <strain evidence="8 9">CBS 151.66</strain>
    </source>
</reference>
<accession>A0A5N5WQH1</accession>
<keyword evidence="9" id="KW-1185">Reference proteome</keyword>
<dbReference type="Gene3D" id="6.10.130.30">
    <property type="match status" value="1"/>
</dbReference>
<dbReference type="PANTHER" id="PTHR28680">
    <property type="entry name" value="CENTROMERE PROTEIN X"/>
    <property type="match status" value="1"/>
</dbReference>
<evidence type="ECO:0000256" key="2">
    <source>
        <dbReference type="ARBA" id="ARBA00009359"/>
    </source>
</evidence>
<feature type="region of interest" description="Disordered" evidence="7">
    <location>
        <begin position="1"/>
        <end position="103"/>
    </location>
</feature>
<evidence type="ECO:0000313" key="8">
    <source>
        <dbReference type="EMBL" id="KAB8070798.1"/>
    </source>
</evidence>
<keyword evidence="4" id="KW-0238">DNA-binding</keyword>
<dbReference type="InterPro" id="IPR018552">
    <property type="entry name" value="CENP-X"/>
</dbReference>
<evidence type="ECO:0000256" key="3">
    <source>
        <dbReference type="ARBA" id="ARBA00022763"/>
    </source>
</evidence>
<comment type="subcellular location">
    <subcellularLocation>
        <location evidence="1">Nucleus</location>
    </subcellularLocation>
</comment>
<proteinExistence type="inferred from homology"/>
<evidence type="ECO:0000256" key="7">
    <source>
        <dbReference type="SAM" id="MobiDB-lite"/>
    </source>
</evidence>
<comment type="similarity">
    <text evidence="2">Belongs to the CENP-X/MHF2 family.</text>
</comment>
<dbReference type="GO" id="GO:0006281">
    <property type="term" value="P:DNA repair"/>
    <property type="evidence" value="ECO:0007669"/>
    <property type="project" value="UniProtKB-KW"/>
</dbReference>
<organism evidence="8 9">
    <name type="scientific">Aspergillus leporis</name>
    <dbReference type="NCBI Taxonomy" id="41062"/>
    <lineage>
        <taxon>Eukaryota</taxon>
        <taxon>Fungi</taxon>
        <taxon>Dikarya</taxon>
        <taxon>Ascomycota</taxon>
        <taxon>Pezizomycotina</taxon>
        <taxon>Eurotiomycetes</taxon>
        <taxon>Eurotiomycetidae</taxon>
        <taxon>Eurotiales</taxon>
        <taxon>Aspergillaceae</taxon>
        <taxon>Aspergillus</taxon>
        <taxon>Aspergillus subgen. Circumdati</taxon>
    </lineage>
</organism>
<dbReference type="Pfam" id="PF09415">
    <property type="entry name" value="CENP-X"/>
    <property type="match status" value="1"/>
</dbReference>
<keyword evidence="6" id="KW-0539">Nucleus</keyword>
<evidence type="ECO:0000256" key="1">
    <source>
        <dbReference type="ARBA" id="ARBA00004123"/>
    </source>
</evidence>
<evidence type="ECO:0000256" key="4">
    <source>
        <dbReference type="ARBA" id="ARBA00023125"/>
    </source>
</evidence>
<feature type="compositionally biased region" description="Low complexity" evidence="7">
    <location>
        <begin position="23"/>
        <end position="39"/>
    </location>
</feature>
<evidence type="ECO:0000256" key="5">
    <source>
        <dbReference type="ARBA" id="ARBA00023204"/>
    </source>
</evidence>